<reference evidence="8" key="1">
    <citation type="submission" date="2022-08" db="EMBL/GenBank/DDBJ databases">
        <title>Alicyclobacillus fastidiosus DSM 17978, complete genome.</title>
        <authorList>
            <person name="Wang Q."/>
            <person name="Cai R."/>
            <person name="Wang Z."/>
        </authorList>
    </citation>
    <scope>NUCLEOTIDE SEQUENCE</scope>
    <source>
        <strain evidence="8">DSM 17978</strain>
    </source>
</reference>
<feature type="transmembrane region" description="Helical" evidence="6">
    <location>
        <begin position="322"/>
        <end position="341"/>
    </location>
</feature>
<feature type="transmembrane region" description="Helical" evidence="6">
    <location>
        <begin position="347"/>
        <end position="372"/>
    </location>
</feature>
<evidence type="ECO:0000313" key="8">
    <source>
        <dbReference type="EMBL" id="WAH40245.1"/>
    </source>
</evidence>
<evidence type="ECO:0000256" key="2">
    <source>
        <dbReference type="ARBA" id="ARBA00022448"/>
    </source>
</evidence>
<feature type="transmembrane region" description="Helical" evidence="6">
    <location>
        <begin position="410"/>
        <end position="431"/>
    </location>
</feature>
<comment type="subcellular location">
    <subcellularLocation>
        <location evidence="1">Cell membrane</location>
        <topology evidence="1">Multi-pass membrane protein</topology>
    </subcellularLocation>
</comment>
<keyword evidence="3 6" id="KW-0812">Transmembrane</keyword>
<dbReference type="RefSeq" id="WP_268004142.1">
    <property type="nucleotide sequence ID" value="NZ_CP104067.1"/>
</dbReference>
<dbReference type="PANTHER" id="PTHR23508:SF10">
    <property type="entry name" value="CARBOXYLIC ACID TRANSPORTER PROTEIN HOMOLOG"/>
    <property type="match status" value="1"/>
</dbReference>
<name>A0ABY6ZBI4_9BACL</name>
<dbReference type="EMBL" id="CP104067">
    <property type="protein sequence ID" value="WAH40245.1"/>
    <property type="molecule type" value="Genomic_DNA"/>
</dbReference>
<dbReference type="SUPFAM" id="SSF103473">
    <property type="entry name" value="MFS general substrate transporter"/>
    <property type="match status" value="1"/>
</dbReference>
<dbReference type="PANTHER" id="PTHR23508">
    <property type="entry name" value="CARBOXYLIC ACID TRANSPORTER PROTEIN HOMOLOG"/>
    <property type="match status" value="1"/>
</dbReference>
<evidence type="ECO:0000256" key="5">
    <source>
        <dbReference type="ARBA" id="ARBA00023136"/>
    </source>
</evidence>
<sequence length="450" mass="47738">MSNGNVNVSKLIDDSPFTLFQTVTIIVGFLLLALDGYDAQIISFVAPAIEKVWHTSPASLAPIFSSSLVGLAIGALISGPVADRIGRKSTVLISVFVFGVLSLLTATATNLTGLLILRFLTGFGLGGCMGTVTALMAEYAPQRIRKTVLSIMWTGFPVGATVGGIISTQIIPDLGWESVFYLGGIAPIVVGLIAIFGLPESIRFIVVRGRNKARIVLPLNRIAGAGTVTAQDEFYVPEPNLKGFPVKYLFTEGRARNTILVWIVFFMTLLLIYFLTNWMPTLLKGVGFPMSKALIAASMLQGGGIVGTIVLGSMSDRQNPKVILGTSSIVAAILLVVLGYMHTVVALIVVMFFAGFFIIGVQSNMNAIAATVYPTSVRSTGSSWALGFGRIGSIVGPLIGGLLVSLKWSLSSIFMVGAIVALIAAISLGLLNRKQIDSRAYYGEQSHVAE</sequence>
<evidence type="ECO:0000313" key="9">
    <source>
        <dbReference type="Proteomes" id="UP001164761"/>
    </source>
</evidence>
<keyword evidence="9" id="KW-1185">Reference proteome</keyword>
<dbReference type="InterPro" id="IPR011701">
    <property type="entry name" value="MFS"/>
</dbReference>
<evidence type="ECO:0000259" key="7">
    <source>
        <dbReference type="PROSITE" id="PS50850"/>
    </source>
</evidence>
<dbReference type="Pfam" id="PF07690">
    <property type="entry name" value="MFS_1"/>
    <property type="match status" value="1"/>
</dbReference>
<keyword evidence="5 6" id="KW-0472">Membrane</keyword>
<keyword evidence="4 6" id="KW-1133">Transmembrane helix</keyword>
<dbReference type="CDD" id="cd17365">
    <property type="entry name" value="MFS_PcaK_like"/>
    <property type="match status" value="1"/>
</dbReference>
<feature type="transmembrane region" description="Helical" evidence="6">
    <location>
        <begin position="115"/>
        <end position="136"/>
    </location>
</feature>
<feature type="transmembrane region" description="Helical" evidence="6">
    <location>
        <begin position="259"/>
        <end position="279"/>
    </location>
</feature>
<evidence type="ECO:0000256" key="3">
    <source>
        <dbReference type="ARBA" id="ARBA00022692"/>
    </source>
</evidence>
<feature type="domain" description="Major facilitator superfamily (MFS) profile" evidence="7">
    <location>
        <begin position="24"/>
        <end position="436"/>
    </location>
</feature>
<dbReference type="PROSITE" id="PS50850">
    <property type="entry name" value="MFS"/>
    <property type="match status" value="1"/>
</dbReference>
<evidence type="ECO:0000256" key="1">
    <source>
        <dbReference type="ARBA" id="ARBA00004651"/>
    </source>
</evidence>
<gene>
    <name evidence="8" type="ORF">NZD89_17945</name>
</gene>
<feature type="transmembrane region" description="Helical" evidence="6">
    <location>
        <begin position="384"/>
        <end position="404"/>
    </location>
</feature>
<feature type="transmembrane region" description="Helical" evidence="6">
    <location>
        <begin position="17"/>
        <end position="37"/>
    </location>
</feature>
<evidence type="ECO:0000256" key="4">
    <source>
        <dbReference type="ARBA" id="ARBA00022989"/>
    </source>
</evidence>
<evidence type="ECO:0000256" key="6">
    <source>
        <dbReference type="SAM" id="Phobius"/>
    </source>
</evidence>
<proteinExistence type="predicted"/>
<dbReference type="InterPro" id="IPR036259">
    <property type="entry name" value="MFS_trans_sf"/>
</dbReference>
<organism evidence="8 9">
    <name type="scientific">Alicyclobacillus fastidiosus</name>
    <dbReference type="NCBI Taxonomy" id="392011"/>
    <lineage>
        <taxon>Bacteria</taxon>
        <taxon>Bacillati</taxon>
        <taxon>Bacillota</taxon>
        <taxon>Bacilli</taxon>
        <taxon>Bacillales</taxon>
        <taxon>Alicyclobacillaceae</taxon>
        <taxon>Alicyclobacillus</taxon>
    </lineage>
</organism>
<dbReference type="PROSITE" id="PS00217">
    <property type="entry name" value="SUGAR_TRANSPORT_2"/>
    <property type="match status" value="1"/>
</dbReference>
<dbReference type="Proteomes" id="UP001164761">
    <property type="component" value="Chromosome"/>
</dbReference>
<protein>
    <submittedName>
        <fullName evidence="8">MFS transporter</fullName>
    </submittedName>
</protein>
<feature type="transmembrane region" description="Helical" evidence="6">
    <location>
        <begin position="57"/>
        <end position="77"/>
    </location>
</feature>
<dbReference type="Gene3D" id="1.20.1250.20">
    <property type="entry name" value="MFS general substrate transporter like domains"/>
    <property type="match status" value="1"/>
</dbReference>
<dbReference type="InterPro" id="IPR020846">
    <property type="entry name" value="MFS_dom"/>
</dbReference>
<keyword evidence="2" id="KW-0813">Transport</keyword>
<accession>A0ABY6ZBI4</accession>
<feature type="transmembrane region" description="Helical" evidence="6">
    <location>
        <begin position="291"/>
        <end position="310"/>
    </location>
</feature>
<dbReference type="PROSITE" id="PS00216">
    <property type="entry name" value="SUGAR_TRANSPORT_1"/>
    <property type="match status" value="1"/>
</dbReference>
<feature type="transmembrane region" description="Helical" evidence="6">
    <location>
        <begin position="89"/>
        <end position="109"/>
    </location>
</feature>
<dbReference type="InterPro" id="IPR005829">
    <property type="entry name" value="Sugar_transporter_CS"/>
</dbReference>
<feature type="transmembrane region" description="Helical" evidence="6">
    <location>
        <begin position="148"/>
        <end position="172"/>
    </location>
</feature>
<feature type="transmembrane region" description="Helical" evidence="6">
    <location>
        <begin position="178"/>
        <end position="198"/>
    </location>
</feature>